<dbReference type="EMBL" id="JASAOG010000064">
    <property type="protein sequence ID" value="KAK0056097.1"/>
    <property type="molecule type" value="Genomic_DNA"/>
</dbReference>
<dbReference type="AlphaFoldDB" id="A0AAD8BK40"/>
<sequence length="55" mass="6079">MMSLSGPIHHLLPQTCRETANIIRFSDWTTLPATVSHRAGARPTAKKMPDFVTTS</sequence>
<reference evidence="1" key="1">
    <citation type="journal article" date="2023" name="PLoS Negl. Trop. Dis.">
        <title>A genome sequence for Biomphalaria pfeifferi, the major vector snail for the human-infecting parasite Schistosoma mansoni.</title>
        <authorList>
            <person name="Bu L."/>
            <person name="Lu L."/>
            <person name="Laidemitt M.R."/>
            <person name="Zhang S.M."/>
            <person name="Mutuku M."/>
            <person name="Mkoji G."/>
            <person name="Steinauer M."/>
            <person name="Loker E.S."/>
        </authorList>
    </citation>
    <scope>NUCLEOTIDE SEQUENCE</scope>
    <source>
        <strain evidence="1">KasaAsao</strain>
    </source>
</reference>
<evidence type="ECO:0000313" key="2">
    <source>
        <dbReference type="Proteomes" id="UP001233172"/>
    </source>
</evidence>
<reference evidence="1" key="2">
    <citation type="submission" date="2023-04" db="EMBL/GenBank/DDBJ databases">
        <authorList>
            <person name="Bu L."/>
            <person name="Lu L."/>
            <person name="Laidemitt M.R."/>
            <person name="Zhang S.M."/>
            <person name="Mutuku M."/>
            <person name="Mkoji G."/>
            <person name="Steinauer M."/>
            <person name="Loker E.S."/>
        </authorList>
    </citation>
    <scope>NUCLEOTIDE SEQUENCE</scope>
    <source>
        <strain evidence="1">KasaAsao</strain>
        <tissue evidence="1">Whole Snail</tissue>
    </source>
</reference>
<comment type="caution">
    <text evidence="1">The sequence shown here is derived from an EMBL/GenBank/DDBJ whole genome shotgun (WGS) entry which is preliminary data.</text>
</comment>
<keyword evidence="2" id="KW-1185">Reference proteome</keyword>
<feature type="non-terminal residue" evidence="1">
    <location>
        <position position="55"/>
    </location>
</feature>
<protein>
    <submittedName>
        <fullName evidence="1">Uncharacterized protein</fullName>
    </submittedName>
</protein>
<proteinExistence type="predicted"/>
<evidence type="ECO:0000313" key="1">
    <source>
        <dbReference type="EMBL" id="KAK0056097.1"/>
    </source>
</evidence>
<dbReference type="Proteomes" id="UP001233172">
    <property type="component" value="Unassembled WGS sequence"/>
</dbReference>
<name>A0AAD8BK40_BIOPF</name>
<organism evidence="1 2">
    <name type="scientific">Biomphalaria pfeifferi</name>
    <name type="common">Bloodfluke planorb</name>
    <name type="synonym">Freshwater snail</name>
    <dbReference type="NCBI Taxonomy" id="112525"/>
    <lineage>
        <taxon>Eukaryota</taxon>
        <taxon>Metazoa</taxon>
        <taxon>Spiralia</taxon>
        <taxon>Lophotrochozoa</taxon>
        <taxon>Mollusca</taxon>
        <taxon>Gastropoda</taxon>
        <taxon>Heterobranchia</taxon>
        <taxon>Euthyneura</taxon>
        <taxon>Panpulmonata</taxon>
        <taxon>Hygrophila</taxon>
        <taxon>Lymnaeoidea</taxon>
        <taxon>Planorbidae</taxon>
        <taxon>Biomphalaria</taxon>
    </lineage>
</organism>
<gene>
    <name evidence="1" type="ORF">Bpfe_014498</name>
</gene>
<accession>A0AAD8BK40</accession>